<feature type="transmembrane region" description="Helical" evidence="1">
    <location>
        <begin position="56"/>
        <end position="76"/>
    </location>
</feature>
<feature type="transmembrane region" description="Helical" evidence="1">
    <location>
        <begin position="256"/>
        <end position="275"/>
    </location>
</feature>
<evidence type="ECO:0000259" key="3">
    <source>
        <dbReference type="Pfam" id="PF19040"/>
    </source>
</evidence>
<evidence type="ECO:0000256" key="1">
    <source>
        <dbReference type="SAM" id="Phobius"/>
    </source>
</evidence>
<dbReference type="PANTHER" id="PTHR23028:SF53">
    <property type="entry name" value="ACYL_TRANSF_3 DOMAIN-CONTAINING PROTEIN"/>
    <property type="match status" value="1"/>
</dbReference>
<comment type="caution">
    <text evidence="4">The sequence shown here is derived from an EMBL/GenBank/DDBJ whole genome shotgun (WGS) entry which is preliminary data.</text>
</comment>
<dbReference type="GO" id="GO:0016747">
    <property type="term" value="F:acyltransferase activity, transferring groups other than amino-acyl groups"/>
    <property type="evidence" value="ECO:0007669"/>
    <property type="project" value="InterPro"/>
</dbReference>
<keyword evidence="5" id="KW-1185">Reference proteome</keyword>
<feature type="domain" description="SGNH" evidence="3">
    <location>
        <begin position="431"/>
        <end position="647"/>
    </location>
</feature>
<dbReference type="SUPFAM" id="SSF52266">
    <property type="entry name" value="SGNH hydrolase"/>
    <property type="match status" value="1"/>
</dbReference>
<dbReference type="GO" id="GO:0016020">
    <property type="term" value="C:membrane"/>
    <property type="evidence" value="ECO:0007669"/>
    <property type="project" value="TreeGrafter"/>
</dbReference>
<evidence type="ECO:0000313" key="4">
    <source>
        <dbReference type="EMBL" id="NYJ74816.1"/>
    </source>
</evidence>
<dbReference type="InterPro" id="IPR002656">
    <property type="entry name" value="Acyl_transf_3_dom"/>
</dbReference>
<evidence type="ECO:0000313" key="5">
    <source>
        <dbReference type="Proteomes" id="UP000571817"/>
    </source>
</evidence>
<feature type="transmembrane region" description="Helical" evidence="1">
    <location>
        <begin position="389"/>
        <end position="408"/>
    </location>
</feature>
<keyword evidence="1" id="KW-0472">Membrane</keyword>
<dbReference type="PANTHER" id="PTHR23028">
    <property type="entry name" value="ACETYLTRANSFERASE"/>
    <property type="match status" value="1"/>
</dbReference>
<dbReference type="InterPro" id="IPR050879">
    <property type="entry name" value="Acyltransferase_3"/>
</dbReference>
<dbReference type="Pfam" id="PF19040">
    <property type="entry name" value="SGNH"/>
    <property type="match status" value="1"/>
</dbReference>
<organism evidence="4 5">
    <name type="scientific">Allobranchiibius huperziae</name>
    <dbReference type="NCBI Taxonomy" id="1874116"/>
    <lineage>
        <taxon>Bacteria</taxon>
        <taxon>Bacillati</taxon>
        <taxon>Actinomycetota</taxon>
        <taxon>Actinomycetes</taxon>
        <taxon>Micrococcales</taxon>
        <taxon>Dermacoccaceae</taxon>
        <taxon>Allobranchiibius</taxon>
    </lineage>
</organism>
<feature type="transmembrane region" description="Helical" evidence="1">
    <location>
        <begin position="281"/>
        <end position="302"/>
    </location>
</feature>
<reference evidence="4 5" key="1">
    <citation type="submission" date="2020-07" db="EMBL/GenBank/DDBJ databases">
        <title>Sequencing the genomes of 1000 actinobacteria strains.</title>
        <authorList>
            <person name="Klenk H.-P."/>
        </authorList>
    </citation>
    <scope>NUCLEOTIDE SEQUENCE [LARGE SCALE GENOMIC DNA]</scope>
    <source>
        <strain evidence="4 5">DSM 29531</strain>
    </source>
</reference>
<dbReference type="EMBL" id="JACCFW010000001">
    <property type="protein sequence ID" value="NYJ74816.1"/>
    <property type="molecule type" value="Genomic_DNA"/>
</dbReference>
<dbReference type="RefSeq" id="WP_179481000.1">
    <property type="nucleotide sequence ID" value="NZ_JACCFW010000001.1"/>
</dbReference>
<feature type="transmembrane region" description="Helical" evidence="1">
    <location>
        <begin position="192"/>
        <end position="211"/>
    </location>
</feature>
<dbReference type="AlphaFoldDB" id="A0A853DB88"/>
<feature type="domain" description="Acyltransferase 3" evidence="2">
    <location>
        <begin position="31"/>
        <end position="347"/>
    </location>
</feature>
<proteinExistence type="predicted"/>
<feature type="transmembrane region" description="Helical" evidence="1">
    <location>
        <begin position="97"/>
        <end position="115"/>
    </location>
</feature>
<protein>
    <submittedName>
        <fullName evidence="4">Peptidoglycan/LPS O-acetylase OafA/YrhL</fullName>
    </submittedName>
</protein>
<feature type="transmembrane region" description="Helical" evidence="1">
    <location>
        <begin position="314"/>
        <end position="332"/>
    </location>
</feature>
<feature type="transmembrane region" description="Helical" evidence="1">
    <location>
        <begin position="33"/>
        <end position="50"/>
    </location>
</feature>
<gene>
    <name evidence="4" type="ORF">HNR15_001779</name>
</gene>
<dbReference type="Proteomes" id="UP000571817">
    <property type="component" value="Unassembled WGS sequence"/>
</dbReference>
<feature type="transmembrane region" description="Helical" evidence="1">
    <location>
        <begin position="169"/>
        <end position="185"/>
    </location>
</feature>
<accession>A0A853DB88</accession>
<dbReference type="GO" id="GO:0009103">
    <property type="term" value="P:lipopolysaccharide biosynthetic process"/>
    <property type="evidence" value="ECO:0007669"/>
    <property type="project" value="TreeGrafter"/>
</dbReference>
<keyword evidence="1" id="KW-0812">Transmembrane</keyword>
<sequence length="665" mass="72373">MAALADSRVARTVRAAVSTDLDRRGRGYRRAIDGYRGLFILLVVAYHFGVTELVGGWIGINHFFVFSGFLIATMLIKERERTGCLDAWAFYVRRARRIVPAMTVLVLAVLAHTALDGSESHRARTAGDAFATATFWLNWRLIARNDQYFDLFDAPSPLRHVWTLAVEEQFYLFVPALIGLLYLVSRRKMVRAVVVAALAVLGALWTAYLVGTSTATFSRLYYGTDVRSQALLVGVAVAFLHTKVRGVRRREIPRGIANTFGIIGTIASVSAFFVLGDASVWVFRDGGLLVFAILAALMGVSALDTRDLLINRIVGNRVLVHFGQISYGMYLYHWPISLWLHVPHAPVAVQGAVQFLVTWCVSVASYRLLEIPVMQYGFGALIRRGRTWAGPAVAASVAVLALVAQFVLPTADASTWDGTPLDPGVTYAAPAQPVKVAIVGDSIPASIADGFVGARYPRFDLLRYAAYGGCDFTPMTVVLGSKVIAEDPHCPSWRQQWPGQVRSAGADVVLAPAGLAFTLPLQIDGRKAPPRSPQVRSAVLGSLDALLVSYGRTGARELDVMNVPCRVLHPETLPVSAQQNLGSAPIVLDTTWINAVIAGWVAHHQARGVHLLDLSSRLCATGYHPVMNGTTLYQDGVHFTQGGAQLIWSWLAPAIVDDLRRPQAS</sequence>
<dbReference type="InterPro" id="IPR043968">
    <property type="entry name" value="SGNH"/>
</dbReference>
<dbReference type="Pfam" id="PF01757">
    <property type="entry name" value="Acyl_transf_3"/>
    <property type="match status" value="1"/>
</dbReference>
<keyword evidence="1" id="KW-1133">Transmembrane helix</keyword>
<feature type="transmembrane region" description="Helical" evidence="1">
    <location>
        <begin position="226"/>
        <end position="244"/>
    </location>
</feature>
<name>A0A853DB88_9MICO</name>
<feature type="transmembrane region" description="Helical" evidence="1">
    <location>
        <begin position="352"/>
        <end position="369"/>
    </location>
</feature>
<evidence type="ECO:0000259" key="2">
    <source>
        <dbReference type="Pfam" id="PF01757"/>
    </source>
</evidence>